<dbReference type="EMBL" id="FOHX01000014">
    <property type="protein sequence ID" value="SEU37114.1"/>
    <property type="molecule type" value="Genomic_DNA"/>
</dbReference>
<protein>
    <submittedName>
        <fullName evidence="1">Uncharacterized protein</fullName>
    </submittedName>
</protein>
<proteinExistence type="predicted"/>
<reference evidence="1 2" key="1">
    <citation type="submission" date="2016-10" db="EMBL/GenBank/DDBJ databases">
        <authorList>
            <person name="de Groot N.N."/>
        </authorList>
    </citation>
    <scope>NUCLEOTIDE SEQUENCE [LARGE SCALE GENOMIC DNA]</scope>
    <source>
        <strain evidence="1 2">CGMCC 4.5598</strain>
    </source>
</reference>
<gene>
    <name evidence="1" type="ORF">SAMN05421811_11496</name>
</gene>
<organism evidence="1 2">
    <name type="scientific">Nonomuraea wenchangensis</name>
    <dbReference type="NCBI Taxonomy" id="568860"/>
    <lineage>
        <taxon>Bacteria</taxon>
        <taxon>Bacillati</taxon>
        <taxon>Actinomycetota</taxon>
        <taxon>Actinomycetes</taxon>
        <taxon>Streptosporangiales</taxon>
        <taxon>Streptosporangiaceae</taxon>
        <taxon>Nonomuraea</taxon>
    </lineage>
</organism>
<dbReference type="STRING" id="568860.SAMN05421811_11496"/>
<dbReference type="Proteomes" id="UP000199361">
    <property type="component" value="Unassembled WGS sequence"/>
</dbReference>
<keyword evidence="2" id="KW-1185">Reference proteome</keyword>
<evidence type="ECO:0000313" key="2">
    <source>
        <dbReference type="Proteomes" id="UP000199361"/>
    </source>
</evidence>
<name>A0A1I0LAP8_9ACTN</name>
<sequence>MEWLVAIITSVLGGLAGKIPELIIDRAGERRAAAERASLDSVAEQRLAATLQAHSREQYERGLFLERYRLQNAHYPLGVVGRLHRTTSNSLPSVLVSPVAPGGKLAGHRIPGLVHEALRGVTAFPRFAKLRTGSFVSDNGVPRTITGSVGAEEIAALEFPGRPAIILYFERDGDRLSVFAFLNALFPAVDGASGFGLRVATFGWDPPLGTMHSRPGDGDLPTWQYVDLSAAPQPADRVVAAVLAWFVLACLDQHWRIRGVHDPGLLDEVLRAVPDAAVAPAAAVPAPPAGEVFGYRMETELGELIHAGYAPEIAAFTDSQVAVIVELEECQVALVVSAAYPAEPPLVLVQSGAEGECLDLDASGWSPDRTLLEIVESLR</sequence>
<accession>A0A1I0LAP8</accession>
<dbReference type="AlphaFoldDB" id="A0A1I0LAP8"/>
<evidence type="ECO:0000313" key="1">
    <source>
        <dbReference type="EMBL" id="SEU37114.1"/>
    </source>
</evidence>